<protein>
    <recommendedName>
        <fullName evidence="3">FAD:protein FMN transferase</fullName>
        <ecNumber evidence="2">2.7.1.180</ecNumber>
    </recommendedName>
    <alternativeName>
        <fullName evidence="9">Flavin transferase</fullName>
    </alternativeName>
</protein>
<keyword evidence="4" id="KW-0285">Flavoprotein</keyword>
<accession>A0A9W6H9P7</accession>
<dbReference type="GO" id="GO:0046872">
    <property type="term" value="F:metal ion binding"/>
    <property type="evidence" value="ECO:0007669"/>
    <property type="project" value="UniProtKB-KW"/>
</dbReference>
<keyword evidence="6" id="KW-0479">Metal-binding</keyword>
<evidence type="ECO:0000256" key="1">
    <source>
        <dbReference type="ARBA" id="ARBA00001946"/>
    </source>
</evidence>
<keyword evidence="8" id="KW-0460">Magnesium</keyword>
<name>A0A9W6H9P7_9MICO</name>
<evidence type="ECO:0000256" key="3">
    <source>
        <dbReference type="ARBA" id="ARBA00016337"/>
    </source>
</evidence>
<evidence type="ECO:0000256" key="4">
    <source>
        <dbReference type="ARBA" id="ARBA00022630"/>
    </source>
</evidence>
<keyword evidence="7" id="KW-0274">FAD</keyword>
<dbReference type="EMBL" id="BSEN01000009">
    <property type="protein sequence ID" value="GLJ76505.1"/>
    <property type="molecule type" value="Genomic_DNA"/>
</dbReference>
<comment type="caution">
    <text evidence="11">The sequence shown here is derived from an EMBL/GenBank/DDBJ whole genome shotgun (WGS) entry which is preliminary data.</text>
</comment>
<evidence type="ECO:0000256" key="8">
    <source>
        <dbReference type="ARBA" id="ARBA00022842"/>
    </source>
</evidence>
<dbReference type="Pfam" id="PF02424">
    <property type="entry name" value="ApbE"/>
    <property type="match status" value="1"/>
</dbReference>
<keyword evidence="12" id="KW-1185">Reference proteome</keyword>
<dbReference type="EC" id="2.7.1.180" evidence="2"/>
<dbReference type="RefSeq" id="WP_271177173.1">
    <property type="nucleotide sequence ID" value="NZ_BAAAJO010000008.1"/>
</dbReference>
<evidence type="ECO:0000256" key="6">
    <source>
        <dbReference type="ARBA" id="ARBA00022723"/>
    </source>
</evidence>
<evidence type="ECO:0000256" key="2">
    <source>
        <dbReference type="ARBA" id="ARBA00011955"/>
    </source>
</evidence>
<dbReference type="PANTHER" id="PTHR30040:SF2">
    <property type="entry name" value="FAD:PROTEIN FMN TRANSFERASE"/>
    <property type="match status" value="1"/>
</dbReference>
<dbReference type="Proteomes" id="UP001142372">
    <property type="component" value="Unassembled WGS sequence"/>
</dbReference>
<comment type="catalytic activity">
    <reaction evidence="10">
        <text>L-threonyl-[protein] + FAD = FMN-L-threonyl-[protein] + AMP + H(+)</text>
        <dbReference type="Rhea" id="RHEA:36847"/>
        <dbReference type="Rhea" id="RHEA-COMP:11060"/>
        <dbReference type="Rhea" id="RHEA-COMP:11061"/>
        <dbReference type="ChEBI" id="CHEBI:15378"/>
        <dbReference type="ChEBI" id="CHEBI:30013"/>
        <dbReference type="ChEBI" id="CHEBI:57692"/>
        <dbReference type="ChEBI" id="CHEBI:74257"/>
        <dbReference type="ChEBI" id="CHEBI:456215"/>
        <dbReference type="EC" id="2.7.1.180"/>
    </reaction>
</comment>
<proteinExistence type="predicted"/>
<evidence type="ECO:0000256" key="5">
    <source>
        <dbReference type="ARBA" id="ARBA00022679"/>
    </source>
</evidence>
<sequence>MVDHPDPDQGPARFDWPVWGTDASIAVGRSDALTAAVALAQVVLADVTAACSRFDDMSELSRLSRDRRIVDGVDVSPLLAQLVEAAIRVAAATDGSVDPTLGNDLAAWGYDRDAALLPPVPDNSPRQGFSVSARVRESAWPRVRLDGCRLSIPAGITLDLGATAKAFAADLIAQRITDVLRARVLVSLGGDIATAGPAGSGGWEITVQDLDDDPAQQVHLPSGVCLATSSTQKRRWMHEGRPVQHILDPAFGVPVVPVWRSVSVAASTCLMANALSTAAIVRGHTAVGWLATRGADARLVDLDGRVITVGDWPEPEPGAAVPNMSGASR</sequence>
<dbReference type="GO" id="GO:0016740">
    <property type="term" value="F:transferase activity"/>
    <property type="evidence" value="ECO:0007669"/>
    <property type="project" value="UniProtKB-KW"/>
</dbReference>
<evidence type="ECO:0000256" key="10">
    <source>
        <dbReference type="ARBA" id="ARBA00048540"/>
    </source>
</evidence>
<dbReference type="SUPFAM" id="SSF143631">
    <property type="entry name" value="ApbE-like"/>
    <property type="match status" value="1"/>
</dbReference>
<dbReference type="AlphaFoldDB" id="A0A9W6H9P7"/>
<dbReference type="Gene3D" id="3.10.520.10">
    <property type="entry name" value="ApbE-like domains"/>
    <property type="match status" value="1"/>
</dbReference>
<evidence type="ECO:0000313" key="12">
    <source>
        <dbReference type="Proteomes" id="UP001142372"/>
    </source>
</evidence>
<keyword evidence="5 11" id="KW-0808">Transferase</keyword>
<comment type="cofactor">
    <cofactor evidence="1">
        <name>Mg(2+)</name>
        <dbReference type="ChEBI" id="CHEBI:18420"/>
    </cofactor>
</comment>
<evidence type="ECO:0000256" key="7">
    <source>
        <dbReference type="ARBA" id="ARBA00022827"/>
    </source>
</evidence>
<reference evidence="11" key="2">
    <citation type="submission" date="2023-01" db="EMBL/GenBank/DDBJ databases">
        <authorList>
            <person name="Sun Q."/>
            <person name="Evtushenko L."/>
        </authorList>
    </citation>
    <scope>NUCLEOTIDE SEQUENCE</scope>
    <source>
        <strain evidence="11">VKM Ac-1401</strain>
    </source>
</reference>
<evidence type="ECO:0000313" key="11">
    <source>
        <dbReference type="EMBL" id="GLJ76505.1"/>
    </source>
</evidence>
<organism evidence="11 12">
    <name type="scientific">Leifsonia poae</name>
    <dbReference type="NCBI Taxonomy" id="110933"/>
    <lineage>
        <taxon>Bacteria</taxon>
        <taxon>Bacillati</taxon>
        <taxon>Actinomycetota</taxon>
        <taxon>Actinomycetes</taxon>
        <taxon>Micrococcales</taxon>
        <taxon>Microbacteriaceae</taxon>
        <taxon>Leifsonia</taxon>
    </lineage>
</organism>
<dbReference type="PANTHER" id="PTHR30040">
    <property type="entry name" value="THIAMINE BIOSYNTHESIS LIPOPROTEIN APBE"/>
    <property type="match status" value="1"/>
</dbReference>
<gene>
    <name evidence="11" type="primary">apbE_1</name>
    <name evidence="11" type="ORF">GCM10017584_20790</name>
</gene>
<dbReference type="InterPro" id="IPR024932">
    <property type="entry name" value="ApbE"/>
</dbReference>
<reference evidence="11" key="1">
    <citation type="journal article" date="2014" name="Int. J. Syst. Evol. Microbiol.">
        <title>Complete genome sequence of Corynebacterium casei LMG S-19264T (=DSM 44701T), isolated from a smear-ripened cheese.</title>
        <authorList>
            <consortium name="US DOE Joint Genome Institute (JGI-PGF)"/>
            <person name="Walter F."/>
            <person name="Albersmeier A."/>
            <person name="Kalinowski J."/>
            <person name="Ruckert C."/>
        </authorList>
    </citation>
    <scope>NUCLEOTIDE SEQUENCE</scope>
    <source>
        <strain evidence="11">VKM Ac-1401</strain>
    </source>
</reference>
<dbReference type="InterPro" id="IPR003374">
    <property type="entry name" value="ApbE-like_sf"/>
</dbReference>
<evidence type="ECO:0000256" key="9">
    <source>
        <dbReference type="ARBA" id="ARBA00031306"/>
    </source>
</evidence>